<keyword evidence="3" id="KW-1185">Reference proteome</keyword>
<evidence type="ECO:0000313" key="3">
    <source>
        <dbReference type="Proteomes" id="UP000479190"/>
    </source>
</evidence>
<sequence length="199" mass="22088">MEADIGREVYVTHNLTKLSTKTAALLRRFSELEENIIELARLSYNMDNAMVETPADVNEEVRRIFKALKQKNATADSHHNNNHHSHHHQSQSHQQIPSDAPSSRIRARSAPAKKERSSRSHGNIETAAGHHGSSSHLPQPVSKFSTTQARARSSPRTATTTTSANPPVVPEVTLLVEAPPNLNSFDKPIGFRPPWMCQV</sequence>
<reference evidence="2 3" key="1">
    <citation type="submission" date="2020-02" db="EMBL/GenBank/DDBJ databases">
        <authorList>
            <person name="Ferguson B K."/>
        </authorList>
    </citation>
    <scope>NUCLEOTIDE SEQUENCE [LARGE SCALE GENOMIC DNA]</scope>
</reference>
<evidence type="ECO:0000256" key="1">
    <source>
        <dbReference type="SAM" id="MobiDB-lite"/>
    </source>
</evidence>
<accession>A0A6H5ISP2</accession>
<name>A0A6H5ISP2_9HYME</name>
<feature type="compositionally biased region" description="Basic residues" evidence="1">
    <location>
        <begin position="80"/>
        <end position="90"/>
    </location>
</feature>
<proteinExistence type="predicted"/>
<protein>
    <submittedName>
        <fullName evidence="2">Uncharacterized protein</fullName>
    </submittedName>
</protein>
<dbReference type="EMBL" id="CADCXV010000983">
    <property type="protein sequence ID" value="CAB0039872.1"/>
    <property type="molecule type" value="Genomic_DNA"/>
</dbReference>
<dbReference type="OrthoDB" id="7694745at2759"/>
<organism evidence="2 3">
    <name type="scientific">Trichogramma brassicae</name>
    <dbReference type="NCBI Taxonomy" id="86971"/>
    <lineage>
        <taxon>Eukaryota</taxon>
        <taxon>Metazoa</taxon>
        <taxon>Ecdysozoa</taxon>
        <taxon>Arthropoda</taxon>
        <taxon>Hexapoda</taxon>
        <taxon>Insecta</taxon>
        <taxon>Pterygota</taxon>
        <taxon>Neoptera</taxon>
        <taxon>Endopterygota</taxon>
        <taxon>Hymenoptera</taxon>
        <taxon>Apocrita</taxon>
        <taxon>Proctotrupomorpha</taxon>
        <taxon>Chalcidoidea</taxon>
        <taxon>Trichogrammatidae</taxon>
        <taxon>Trichogramma</taxon>
    </lineage>
</organism>
<dbReference type="AlphaFoldDB" id="A0A6H5ISP2"/>
<gene>
    <name evidence="2" type="ORF">TBRA_LOCUS11610</name>
</gene>
<dbReference type="Proteomes" id="UP000479190">
    <property type="component" value="Unassembled WGS sequence"/>
</dbReference>
<feature type="region of interest" description="Disordered" evidence="1">
    <location>
        <begin position="72"/>
        <end position="166"/>
    </location>
</feature>
<evidence type="ECO:0000313" key="2">
    <source>
        <dbReference type="EMBL" id="CAB0039872.1"/>
    </source>
</evidence>
<feature type="compositionally biased region" description="Low complexity" evidence="1">
    <location>
        <begin position="145"/>
        <end position="166"/>
    </location>
</feature>